<protein>
    <submittedName>
        <fullName evidence="2">Glycosyltransferase family 2 protein</fullName>
    </submittedName>
</protein>
<proteinExistence type="predicted"/>
<dbReference type="PANTHER" id="PTHR43179:SF7">
    <property type="entry name" value="RHAMNOSYLTRANSFERASE WBBL"/>
    <property type="match status" value="1"/>
</dbReference>
<keyword evidence="3" id="KW-1185">Reference proteome</keyword>
<reference evidence="2" key="1">
    <citation type="journal article" date="2022" name="Cell">
        <title>Design, construction, and in vivo augmentation of a complex gut microbiome.</title>
        <authorList>
            <person name="Cheng A.G."/>
            <person name="Ho P.Y."/>
            <person name="Aranda-Diaz A."/>
            <person name="Jain S."/>
            <person name="Yu F.B."/>
            <person name="Meng X."/>
            <person name="Wang M."/>
            <person name="Iakiviak M."/>
            <person name="Nagashima K."/>
            <person name="Zhao A."/>
            <person name="Murugkar P."/>
            <person name="Patil A."/>
            <person name="Atabakhsh K."/>
            <person name="Weakley A."/>
            <person name="Yan J."/>
            <person name="Brumbaugh A.R."/>
            <person name="Higginbottom S."/>
            <person name="Dimas A."/>
            <person name="Shiver A.L."/>
            <person name="Deutschbauer A."/>
            <person name="Neff N."/>
            <person name="Sonnenburg J.L."/>
            <person name="Huang K.C."/>
            <person name="Fischbach M.A."/>
        </authorList>
    </citation>
    <scope>NUCLEOTIDE SEQUENCE</scope>
    <source>
        <strain evidence="2">DSM 19829</strain>
    </source>
</reference>
<evidence type="ECO:0000313" key="2">
    <source>
        <dbReference type="EMBL" id="UWP58431.1"/>
    </source>
</evidence>
<organism evidence="2 3">
    <name type="scientific">Ruminococcus gauvreauii</name>
    <dbReference type="NCBI Taxonomy" id="438033"/>
    <lineage>
        <taxon>Bacteria</taxon>
        <taxon>Bacillati</taxon>
        <taxon>Bacillota</taxon>
        <taxon>Clostridia</taxon>
        <taxon>Eubacteriales</taxon>
        <taxon>Oscillospiraceae</taxon>
        <taxon>Ruminococcus</taxon>
    </lineage>
</organism>
<dbReference type="CDD" id="cd04184">
    <property type="entry name" value="GT2_RfbC_Mx_like"/>
    <property type="match status" value="1"/>
</dbReference>
<dbReference type="InterPro" id="IPR001173">
    <property type="entry name" value="Glyco_trans_2-like"/>
</dbReference>
<gene>
    <name evidence="2" type="ORF">NQ502_13690</name>
</gene>
<dbReference type="Proteomes" id="UP001060164">
    <property type="component" value="Chromosome"/>
</dbReference>
<dbReference type="RefSeq" id="WP_049898089.1">
    <property type="nucleotide sequence ID" value="NZ_CABLBR010000008.1"/>
</dbReference>
<dbReference type="EMBL" id="CP102290">
    <property type="protein sequence ID" value="UWP58431.1"/>
    <property type="molecule type" value="Genomic_DNA"/>
</dbReference>
<dbReference type="CDD" id="cd04186">
    <property type="entry name" value="GT_2_like_c"/>
    <property type="match status" value="1"/>
</dbReference>
<dbReference type="SUPFAM" id="SSF53448">
    <property type="entry name" value="Nucleotide-diphospho-sugar transferases"/>
    <property type="match status" value="2"/>
</dbReference>
<sequence>MEKLYWSVDFEEIHCEDGIQYVIGGWASGPDGRMVSHEFLADGKAYPAELEIEERPDVQQAIPDVTKRTDIGFRLTVEDAEALWANHETAALYLSDGQTRVKALEKTTDEIRGLYHDVTITYKIDIVEQTEGLMTIQGWVLGMFHDEQIRLVDESGGEIPHEMMRIIRTDVNKAYGVAKEAENEQCGFQIRIKRKETDCREYHLQFSNCLTMKEYVVDLKKFDYEHSKRGKLKKLLAPARRKENRAYIREHGMRAFISHIQRELEPVYADYQIWMKEHAVSKKELRAQRNHAFAYRPKISVVIPLYNTPSAFLKEMLDSLLEQTYQNVELCLADGSTDRSVGEIIRTQYGQESRVKYQKLEKNLGISENTNAALAMAAGEYIMLADHDDIVAPDALYEIVKVLNDDPKTDIIYTDEDKVSMDGKKYYGPNFKSDFNIDLLRSVNYICHIFVVRRTIADRSGGFDSRFDGAQDYDFILRCVEQTDRIRHIPKALYHWRAHPDSTAGNPQSKQYAVDAGRRALEEHYQRLNIPASVENTDIFGIYRTVMKVQGNPMVSVIILNKDHIDDLETCVTSIVEKTRYPDYEILVIENNSEHQETFDYYEELEARCNRVRVLTWTDSFNYASINNFGARHARGDYLILLNNDIEVIAPGWMEEMLGYCQRRDVGIVGAKLFYPDDTIQHAGVVIGMGGIAGHILCRADGKEYGYNARLVTTQDISAVTAACLMISREDFDSIGGFDERYTVAFNDIDLCLKVREQGKLVVFNPYVTLYHYESKSRGLEDTPEKLERFRTEVEYFQQKWKDILKNGDPYYNVNLTLADGDCSLKRHTELPGR</sequence>
<feature type="domain" description="Glycosyltransferase 2-like" evidence="1">
    <location>
        <begin position="300"/>
        <end position="457"/>
    </location>
</feature>
<dbReference type="Gene3D" id="3.90.550.10">
    <property type="entry name" value="Spore Coat Polysaccharide Biosynthesis Protein SpsA, Chain A"/>
    <property type="match status" value="2"/>
</dbReference>
<accession>A0ABY5VES5</accession>
<evidence type="ECO:0000313" key="3">
    <source>
        <dbReference type="Proteomes" id="UP001060164"/>
    </source>
</evidence>
<name>A0ABY5VES5_9FIRM</name>
<evidence type="ECO:0000259" key="1">
    <source>
        <dbReference type="Pfam" id="PF00535"/>
    </source>
</evidence>
<dbReference type="InterPro" id="IPR029044">
    <property type="entry name" value="Nucleotide-diphossugar_trans"/>
</dbReference>
<feature type="domain" description="Glycosyltransferase 2-like" evidence="1">
    <location>
        <begin position="556"/>
        <end position="734"/>
    </location>
</feature>
<dbReference type="PANTHER" id="PTHR43179">
    <property type="entry name" value="RHAMNOSYLTRANSFERASE WBBL"/>
    <property type="match status" value="1"/>
</dbReference>
<dbReference type="Pfam" id="PF00535">
    <property type="entry name" value="Glycos_transf_2"/>
    <property type="match status" value="2"/>
</dbReference>